<evidence type="ECO:0000313" key="3">
    <source>
        <dbReference type="Proteomes" id="UP001642409"/>
    </source>
</evidence>
<reference evidence="2 3" key="2">
    <citation type="submission" date="2024-07" db="EMBL/GenBank/DDBJ databases">
        <authorList>
            <person name="Akdeniz Z."/>
        </authorList>
    </citation>
    <scope>NUCLEOTIDE SEQUENCE [LARGE SCALE GENOMIC DNA]</scope>
</reference>
<name>A0AA86Q3S5_9EUKA</name>
<dbReference type="EMBL" id="CAXDID020000121">
    <property type="protein sequence ID" value="CAL6031857.1"/>
    <property type="molecule type" value="Genomic_DNA"/>
</dbReference>
<dbReference type="EMBL" id="CATOUU010000806">
    <property type="protein sequence ID" value="CAI9950001.1"/>
    <property type="molecule type" value="Genomic_DNA"/>
</dbReference>
<evidence type="ECO:0000313" key="1">
    <source>
        <dbReference type="EMBL" id="CAI9950001.1"/>
    </source>
</evidence>
<accession>A0AA86Q3S5</accession>
<gene>
    <name evidence="2" type="ORF">HINF_LOCUS34203</name>
    <name evidence="1" type="ORF">HINF_LOCUS37646</name>
</gene>
<dbReference type="AlphaFoldDB" id="A0AA86Q3S5"/>
<evidence type="ECO:0000313" key="2">
    <source>
        <dbReference type="EMBL" id="CAL6031857.1"/>
    </source>
</evidence>
<organism evidence="1">
    <name type="scientific">Hexamita inflata</name>
    <dbReference type="NCBI Taxonomy" id="28002"/>
    <lineage>
        <taxon>Eukaryota</taxon>
        <taxon>Metamonada</taxon>
        <taxon>Diplomonadida</taxon>
        <taxon>Hexamitidae</taxon>
        <taxon>Hexamitinae</taxon>
        <taxon>Hexamita</taxon>
    </lineage>
</organism>
<comment type="caution">
    <text evidence="1">The sequence shown here is derived from an EMBL/GenBank/DDBJ whole genome shotgun (WGS) entry which is preliminary data.</text>
</comment>
<protein>
    <submittedName>
        <fullName evidence="2">Hypothetical_protein</fullName>
    </submittedName>
</protein>
<dbReference type="Proteomes" id="UP001642409">
    <property type="component" value="Unassembled WGS sequence"/>
</dbReference>
<reference evidence="1" key="1">
    <citation type="submission" date="2023-06" db="EMBL/GenBank/DDBJ databases">
        <authorList>
            <person name="Kurt Z."/>
        </authorList>
    </citation>
    <scope>NUCLEOTIDE SEQUENCE</scope>
</reference>
<sequence length="115" mass="12852">MSRTNLLTQLTNGVFQHKCTFCQLESKLIHLSNISPIYTALPTNPTSFVICVVRVRVFKAHVALVAANFARHIAKLLLAVRAGLGVQHGVAEYFPRLQVLDLSVHQVLLRQNDSY</sequence>
<proteinExistence type="predicted"/>
<keyword evidence="3" id="KW-1185">Reference proteome</keyword>